<dbReference type="Gene3D" id="3.40.50.11970">
    <property type="match status" value="1"/>
</dbReference>
<evidence type="ECO:0000313" key="1">
    <source>
        <dbReference type="EMBL" id="CAA6816708.1"/>
    </source>
</evidence>
<dbReference type="Pfam" id="PF03415">
    <property type="entry name" value="Peptidase_C11"/>
    <property type="match status" value="1"/>
</dbReference>
<organism evidence="1">
    <name type="scientific">uncultured Sulfurovum sp</name>
    <dbReference type="NCBI Taxonomy" id="269237"/>
    <lineage>
        <taxon>Bacteria</taxon>
        <taxon>Pseudomonadati</taxon>
        <taxon>Campylobacterota</taxon>
        <taxon>Epsilonproteobacteria</taxon>
        <taxon>Campylobacterales</taxon>
        <taxon>Sulfurovaceae</taxon>
        <taxon>Sulfurovum</taxon>
        <taxon>environmental samples</taxon>
    </lineage>
</organism>
<accession>A0A6S6TJU6</accession>
<dbReference type="AlphaFoldDB" id="A0A6S6TJU6"/>
<dbReference type="PANTHER" id="PTHR37835">
    <property type="entry name" value="ALPHA-CLOSTRIPAIN"/>
    <property type="match status" value="1"/>
</dbReference>
<proteinExistence type="predicted"/>
<sequence length="202" mass="23050">MQTTLLIYMAADNDLDTFAENDLETIKRASYDSDMDIVVQFDRNEFVDQTNTVRVVIKHGEVVQEEDLGETNSGDPTVLKAFIEESARAYPSEKLIVILWSHGSGVDDFDPFAKVERERYYVPEIKTEEIAFGFDDTAQDFLDNLELQKALDVSVEIDVLGFDACLMGMFEIAYQLRNQTNVMVASQHLEPAKGWDYERILN</sequence>
<gene>
    <name evidence="1" type="ORF">HELGO_WM39044</name>
</gene>
<dbReference type="InterPro" id="IPR005077">
    <property type="entry name" value="Peptidase_C11"/>
</dbReference>
<protein>
    <recommendedName>
        <fullName evidence="2">Clostripain</fullName>
    </recommendedName>
</protein>
<name>A0A6S6TJU6_9BACT</name>
<feature type="non-terminal residue" evidence="1">
    <location>
        <position position="202"/>
    </location>
</feature>
<reference evidence="1" key="1">
    <citation type="submission" date="2020-01" db="EMBL/GenBank/DDBJ databases">
        <authorList>
            <person name="Meier V. D."/>
            <person name="Meier V D."/>
        </authorList>
    </citation>
    <scope>NUCLEOTIDE SEQUENCE</scope>
    <source>
        <strain evidence="1">HLG_WM_MAG_01</strain>
    </source>
</reference>
<dbReference type="PANTHER" id="PTHR37835:SF1">
    <property type="entry name" value="ALPHA-CLOSTRIPAIN"/>
    <property type="match status" value="1"/>
</dbReference>
<dbReference type="EMBL" id="CACVAS010000095">
    <property type="protein sequence ID" value="CAA6816708.1"/>
    <property type="molecule type" value="Genomic_DNA"/>
</dbReference>
<evidence type="ECO:0008006" key="2">
    <source>
        <dbReference type="Google" id="ProtNLM"/>
    </source>
</evidence>